<evidence type="ECO:0000313" key="1">
    <source>
        <dbReference type="EMBL" id="JAE33024.1"/>
    </source>
</evidence>
<dbReference type="AlphaFoldDB" id="A0A0A9HB38"/>
<sequence>MCTLDTVKHNIFVCAATAECLVIHQQLCAAKIAVKLVPCVLYIRLSKTNL</sequence>
<organism evidence="1">
    <name type="scientific">Arundo donax</name>
    <name type="common">Giant reed</name>
    <name type="synonym">Donax arundinaceus</name>
    <dbReference type="NCBI Taxonomy" id="35708"/>
    <lineage>
        <taxon>Eukaryota</taxon>
        <taxon>Viridiplantae</taxon>
        <taxon>Streptophyta</taxon>
        <taxon>Embryophyta</taxon>
        <taxon>Tracheophyta</taxon>
        <taxon>Spermatophyta</taxon>
        <taxon>Magnoliopsida</taxon>
        <taxon>Liliopsida</taxon>
        <taxon>Poales</taxon>
        <taxon>Poaceae</taxon>
        <taxon>PACMAD clade</taxon>
        <taxon>Arundinoideae</taxon>
        <taxon>Arundineae</taxon>
        <taxon>Arundo</taxon>
    </lineage>
</organism>
<accession>A0A0A9HB38</accession>
<reference evidence="1" key="2">
    <citation type="journal article" date="2015" name="Data Brief">
        <title>Shoot transcriptome of the giant reed, Arundo donax.</title>
        <authorList>
            <person name="Barrero R.A."/>
            <person name="Guerrero F.D."/>
            <person name="Moolhuijzen P."/>
            <person name="Goolsby J.A."/>
            <person name="Tidwell J."/>
            <person name="Bellgard S.E."/>
            <person name="Bellgard M.I."/>
        </authorList>
    </citation>
    <scope>NUCLEOTIDE SEQUENCE</scope>
    <source>
        <tissue evidence="1">Shoot tissue taken approximately 20 cm above the soil surface</tissue>
    </source>
</reference>
<protein>
    <submittedName>
        <fullName evidence="1">Uncharacterized protein</fullName>
    </submittedName>
</protein>
<proteinExistence type="predicted"/>
<dbReference type="EMBL" id="GBRH01164872">
    <property type="protein sequence ID" value="JAE33024.1"/>
    <property type="molecule type" value="Transcribed_RNA"/>
</dbReference>
<reference evidence="1" key="1">
    <citation type="submission" date="2014-09" db="EMBL/GenBank/DDBJ databases">
        <authorList>
            <person name="Magalhaes I.L.F."/>
            <person name="Oliveira U."/>
            <person name="Santos F.R."/>
            <person name="Vidigal T.H.D.A."/>
            <person name="Brescovit A.D."/>
            <person name="Santos A.J."/>
        </authorList>
    </citation>
    <scope>NUCLEOTIDE SEQUENCE</scope>
    <source>
        <tissue evidence="1">Shoot tissue taken approximately 20 cm above the soil surface</tissue>
    </source>
</reference>
<name>A0A0A9HB38_ARUDO</name>